<dbReference type="Gene3D" id="3.40.1350.10">
    <property type="match status" value="1"/>
</dbReference>
<dbReference type="Proteomes" id="UP000191680">
    <property type="component" value="Unassembled WGS sequence"/>
</dbReference>
<dbReference type="RefSeq" id="WP_080317573.1">
    <property type="nucleotide sequence ID" value="NZ_MTBC01000001.1"/>
</dbReference>
<dbReference type="InterPro" id="IPR003509">
    <property type="entry name" value="UPF0102_YraN-like"/>
</dbReference>
<dbReference type="CDD" id="cd20736">
    <property type="entry name" value="PoNe_Nuclease"/>
    <property type="match status" value="1"/>
</dbReference>
<keyword evidence="4" id="KW-1185">Reference proteome</keyword>
<evidence type="ECO:0000256" key="2">
    <source>
        <dbReference type="HAMAP-Rule" id="MF_00048"/>
    </source>
</evidence>
<protein>
    <recommendedName>
        <fullName evidence="2">UPF0102 protein BUL40_00020</fullName>
    </recommendedName>
</protein>
<evidence type="ECO:0000313" key="3">
    <source>
        <dbReference type="EMBL" id="OQD43978.1"/>
    </source>
</evidence>
<dbReference type="PANTHER" id="PTHR34039:SF1">
    <property type="entry name" value="UPF0102 PROTEIN YRAN"/>
    <property type="match status" value="1"/>
</dbReference>
<comment type="similarity">
    <text evidence="1 2">Belongs to the UPF0102 family.</text>
</comment>
<dbReference type="InterPro" id="IPR011856">
    <property type="entry name" value="tRNA_endonuc-like_dom_sf"/>
</dbReference>
<name>A0A1V6LV21_9FLAO</name>
<dbReference type="EMBL" id="MTBC01000001">
    <property type="protein sequence ID" value="OQD43978.1"/>
    <property type="molecule type" value="Genomic_DNA"/>
</dbReference>
<dbReference type="InterPro" id="IPR011335">
    <property type="entry name" value="Restrct_endonuc-II-like"/>
</dbReference>
<dbReference type="HAMAP" id="MF_00048">
    <property type="entry name" value="UPF0102"/>
    <property type="match status" value="1"/>
</dbReference>
<comment type="caution">
    <text evidence="3">The sequence shown here is derived from an EMBL/GenBank/DDBJ whole genome shotgun (WGS) entry which is preliminary data.</text>
</comment>
<dbReference type="AlphaFoldDB" id="A0A1V6LV21"/>
<dbReference type="GO" id="GO:0003676">
    <property type="term" value="F:nucleic acid binding"/>
    <property type="evidence" value="ECO:0007669"/>
    <property type="project" value="InterPro"/>
</dbReference>
<organism evidence="3 4">
    <name type="scientific">Croceivirga radicis</name>
    <dbReference type="NCBI Taxonomy" id="1929488"/>
    <lineage>
        <taxon>Bacteria</taxon>
        <taxon>Pseudomonadati</taxon>
        <taxon>Bacteroidota</taxon>
        <taxon>Flavobacteriia</taxon>
        <taxon>Flavobacteriales</taxon>
        <taxon>Flavobacteriaceae</taxon>
        <taxon>Croceivirga</taxon>
    </lineage>
</organism>
<accession>A0A1V6LV21</accession>
<dbReference type="PANTHER" id="PTHR34039">
    <property type="entry name" value="UPF0102 PROTEIN YRAN"/>
    <property type="match status" value="1"/>
</dbReference>
<proteinExistence type="inferred from homology"/>
<evidence type="ECO:0000313" key="4">
    <source>
        <dbReference type="Proteomes" id="UP000191680"/>
    </source>
</evidence>
<dbReference type="SUPFAM" id="SSF52980">
    <property type="entry name" value="Restriction endonuclease-like"/>
    <property type="match status" value="1"/>
</dbReference>
<dbReference type="OrthoDB" id="9802516at2"/>
<reference evidence="3 4" key="1">
    <citation type="submission" date="2016-12" db="EMBL/GenBank/DDBJ databases">
        <authorList>
            <person name="Song W.-J."/>
            <person name="Kurnit D.M."/>
        </authorList>
    </citation>
    <scope>NUCLEOTIDE SEQUENCE [LARGE SCALE GENOMIC DNA]</scope>
    <source>
        <strain evidence="3 4">HSG9</strain>
    </source>
</reference>
<gene>
    <name evidence="3" type="ORF">BUL40_00020</name>
</gene>
<sequence>MGQHNEFGRQGEQLAVDFLNKKGYRILERNYRYLKAEIDILALKEDTLAVVEVKTRSSNYLQDILETVSSKKMKLLVAAADNYITNIDLDLDVRFDVITILKEKQGFKINHVENAFYHF</sequence>
<dbReference type="Pfam" id="PF02021">
    <property type="entry name" value="UPF0102"/>
    <property type="match status" value="1"/>
</dbReference>
<evidence type="ECO:0000256" key="1">
    <source>
        <dbReference type="ARBA" id="ARBA00006738"/>
    </source>
</evidence>